<dbReference type="Proteomes" id="UP001385951">
    <property type="component" value="Unassembled WGS sequence"/>
</dbReference>
<reference evidence="1 2" key="1">
    <citation type="submission" date="2022-09" db="EMBL/GenBank/DDBJ databases">
        <authorList>
            <person name="Palmer J.M."/>
        </authorList>
    </citation>
    <scope>NUCLEOTIDE SEQUENCE [LARGE SCALE GENOMIC DNA]</scope>
    <source>
        <strain evidence="1 2">DSM 7382</strain>
    </source>
</reference>
<gene>
    <name evidence="1" type="ORF">QCA50_017314</name>
</gene>
<accession>A0AAW0FFB5</accession>
<organism evidence="1 2">
    <name type="scientific">Cerrena zonata</name>
    <dbReference type="NCBI Taxonomy" id="2478898"/>
    <lineage>
        <taxon>Eukaryota</taxon>
        <taxon>Fungi</taxon>
        <taxon>Dikarya</taxon>
        <taxon>Basidiomycota</taxon>
        <taxon>Agaricomycotina</taxon>
        <taxon>Agaricomycetes</taxon>
        <taxon>Polyporales</taxon>
        <taxon>Cerrenaceae</taxon>
        <taxon>Cerrena</taxon>
    </lineage>
</organism>
<dbReference type="EMBL" id="JASBNA010000057">
    <property type="protein sequence ID" value="KAK7679603.1"/>
    <property type="molecule type" value="Genomic_DNA"/>
</dbReference>
<evidence type="ECO:0000313" key="1">
    <source>
        <dbReference type="EMBL" id="KAK7679603.1"/>
    </source>
</evidence>
<proteinExistence type="predicted"/>
<protein>
    <submittedName>
        <fullName evidence="1">Uncharacterized protein</fullName>
    </submittedName>
</protein>
<evidence type="ECO:0000313" key="2">
    <source>
        <dbReference type="Proteomes" id="UP001385951"/>
    </source>
</evidence>
<comment type="caution">
    <text evidence="1">The sequence shown here is derived from an EMBL/GenBank/DDBJ whole genome shotgun (WGS) entry which is preliminary data.</text>
</comment>
<sequence>MCCRRHICYIYTQCGHAYSMPEENVSLVTIHAAGLAPLIPPHAMVLLARQTVGNIANLLNNTPPK</sequence>
<name>A0AAW0FFB5_9APHY</name>
<dbReference type="AlphaFoldDB" id="A0AAW0FFB5"/>
<keyword evidence="2" id="KW-1185">Reference proteome</keyword>